<reference evidence="3" key="1">
    <citation type="submission" date="2022-11" db="UniProtKB">
        <authorList>
            <consortium name="WormBaseParasite"/>
        </authorList>
    </citation>
    <scope>IDENTIFICATION</scope>
</reference>
<dbReference type="WBParaSite" id="PDA_v2.g5038.t1">
    <property type="protein sequence ID" value="PDA_v2.g5038.t1"/>
    <property type="gene ID" value="PDA_v2.g5038"/>
</dbReference>
<accession>A0A914QNX4</accession>
<feature type="domain" description="BTB" evidence="1">
    <location>
        <begin position="26"/>
        <end position="92"/>
    </location>
</feature>
<dbReference type="SMART" id="SM00225">
    <property type="entry name" value="BTB"/>
    <property type="match status" value="1"/>
</dbReference>
<dbReference type="CDD" id="cd18186">
    <property type="entry name" value="BTB_POZ_ZBTB_KLHL-like"/>
    <property type="match status" value="1"/>
</dbReference>
<dbReference type="Proteomes" id="UP000887578">
    <property type="component" value="Unplaced"/>
</dbReference>
<proteinExistence type="predicted"/>
<protein>
    <submittedName>
        <fullName evidence="3">BTB domain-containing protein</fullName>
    </submittedName>
</protein>
<dbReference type="PANTHER" id="PTHR45632">
    <property type="entry name" value="LD33804P"/>
    <property type="match status" value="1"/>
</dbReference>
<evidence type="ECO:0000313" key="3">
    <source>
        <dbReference type="WBParaSite" id="PDA_v2.g5038.t1"/>
    </source>
</evidence>
<dbReference type="InterPro" id="IPR011705">
    <property type="entry name" value="BACK"/>
</dbReference>
<dbReference type="SMART" id="SM00875">
    <property type="entry name" value="BACK"/>
    <property type="match status" value="1"/>
</dbReference>
<dbReference type="InterPro" id="IPR000210">
    <property type="entry name" value="BTB/POZ_dom"/>
</dbReference>
<sequence>MDAKQNLYEIQMECFEIFKAQNPEDFDVAFEIDGNKLYADKSRLSKISPTFKSMLSDRWHTKNDTISIKDYSFKDFKEFLTFIYSGECSLNNENIFDIIDIAEFYGVKIFKNACVEYLSKIPISVENVFEFFELSDKYSLLKLKQSTDAFICKNFGNLLKSESFRKLSKSVMKGFLASNQNTLRWEEFFESVFKWAEIRALKKQELNENFNLQETIKEELYDFLPFFKFDQMSSEFLIKFLVRKASFIFSGEKLNEILSSAHGK</sequence>
<dbReference type="PROSITE" id="PS50097">
    <property type="entry name" value="BTB"/>
    <property type="match status" value="1"/>
</dbReference>
<dbReference type="Gene3D" id="3.30.710.10">
    <property type="entry name" value="Potassium Channel Kv1.1, Chain A"/>
    <property type="match status" value="1"/>
</dbReference>
<dbReference type="Pfam" id="PF07707">
    <property type="entry name" value="BACK"/>
    <property type="match status" value="1"/>
</dbReference>
<evidence type="ECO:0000313" key="2">
    <source>
        <dbReference type="Proteomes" id="UP000887578"/>
    </source>
</evidence>
<organism evidence="2 3">
    <name type="scientific">Panagrolaimus davidi</name>
    <dbReference type="NCBI Taxonomy" id="227884"/>
    <lineage>
        <taxon>Eukaryota</taxon>
        <taxon>Metazoa</taxon>
        <taxon>Ecdysozoa</taxon>
        <taxon>Nematoda</taxon>
        <taxon>Chromadorea</taxon>
        <taxon>Rhabditida</taxon>
        <taxon>Tylenchina</taxon>
        <taxon>Panagrolaimomorpha</taxon>
        <taxon>Panagrolaimoidea</taxon>
        <taxon>Panagrolaimidae</taxon>
        <taxon>Panagrolaimus</taxon>
    </lineage>
</organism>
<evidence type="ECO:0000259" key="1">
    <source>
        <dbReference type="PROSITE" id="PS50097"/>
    </source>
</evidence>
<dbReference type="SUPFAM" id="SSF54695">
    <property type="entry name" value="POZ domain"/>
    <property type="match status" value="1"/>
</dbReference>
<dbReference type="CDD" id="cd14733">
    <property type="entry name" value="BACK"/>
    <property type="match status" value="1"/>
</dbReference>
<dbReference type="Gene3D" id="1.25.40.420">
    <property type="match status" value="1"/>
</dbReference>
<name>A0A914QNX4_9BILA</name>
<dbReference type="AlphaFoldDB" id="A0A914QNX4"/>
<keyword evidence="2" id="KW-1185">Reference proteome</keyword>
<dbReference type="Pfam" id="PF00651">
    <property type="entry name" value="BTB"/>
    <property type="match status" value="1"/>
</dbReference>
<dbReference type="InterPro" id="IPR011333">
    <property type="entry name" value="SKP1/BTB/POZ_sf"/>
</dbReference>